<protein>
    <recommendedName>
        <fullName evidence="3">Phospholipase D-like domain-containing protein</fullName>
    </recommendedName>
</protein>
<sequence length="339" mass="38036">MIRFLTEKQVPDVVEELLTNNNEACFAVAFWGKGAKKALGIKAGMKGHLKIICNLKSGACNPDEVRALMMCAEVRMHPQLHAKIYWTPSAVVVGSSNASTNGLVVEDSGLKGWLEGNLLTDDGDVLRNIKAHLEAMWKEAKEISPDDLAIAQAQWDERTKLRPPLQPVSRRSLLAAYREVPSDPRWKKVKLVVYRQGLDTQSQQTLKAFKEDTQNKKSNKKDKLNIKNAWGYQGFDGKFKKEDWIIDIDARNPDKPIVFGCAEIGSRLIKISQENNSPLHIAFRSPNISLPGLGSFKLTPAEKDELCSHVHRFMSDEKMEDYPDGRVLCLPEAMQIIDA</sequence>
<dbReference type="EMBL" id="JBHTCM010000010">
    <property type="protein sequence ID" value="MFC7333979.1"/>
    <property type="molecule type" value="Genomic_DNA"/>
</dbReference>
<evidence type="ECO:0000313" key="2">
    <source>
        <dbReference type="Proteomes" id="UP001596456"/>
    </source>
</evidence>
<gene>
    <name evidence="1" type="ORF">ACFQPS_12475</name>
</gene>
<comment type="caution">
    <text evidence="1">The sequence shown here is derived from an EMBL/GenBank/DDBJ whole genome shotgun (WGS) entry which is preliminary data.</text>
</comment>
<dbReference type="Proteomes" id="UP001596456">
    <property type="component" value="Unassembled WGS sequence"/>
</dbReference>
<keyword evidence="2" id="KW-1185">Reference proteome</keyword>
<proteinExistence type="predicted"/>
<dbReference type="CDD" id="cd09117">
    <property type="entry name" value="PLDc_Bfil_DEXD_like"/>
    <property type="match status" value="1"/>
</dbReference>
<reference evidence="2" key="1">
    <citation type="journal article" date="2019" name="Int. J. Syst. Evol. Microbiol.">
        <title>The Global Catalogue of Microorganisms (GCM) 10K type strain sequencing project: providing services to taxonomists for standard genome sequencing and annotation.</title>
        <authorList>
            <consortium name="The Broad Institute Genomics Platform"/>
            <consortium name="The Broad Institute Genome Sequencing Center for Infectious Disease"/>
            <person name="Wu L."/>
            <person name="Ma J."/>
        </authorList>
    </citation>
    <scope>NUCLEOTIDE SEQUENCE [LARGE SCALE GENOMIC DNA]</scope>
    <source>
        <strain evidence="2">CGMCC 1.16275</strain>
    </source>
</reference>
<organism evidence="1 2">
    <name type="scientific">Rhodocista pekingensis</name>
    <dbReference type="NCBI Taxonomy" id="201185"/>
    <lineage>
        <taxon>Bacteria</taxon>
        <taxon>Pseudomonadati</taxon>
        <taxon>Pseudomonadota</taxon>
        <taxon>Alphaproteobacteria</taxon>
        <taxon>Rhodospirillales</taxon>
        <taxon>Azospirillaceae</taxon>
        <taxon>Rhodocista</taxon>
    </lineage>
</organism>
<accession>A0ABW2KY84</accession>
<name>A0ABW2KY84_9PROT</name>
<dbReference type="RefSeq" id="WP_377359419.1">
    <property type="nucleotide sequence ID" value="NZ_JBHTCM010000010.1"/>
</dbReference>
<evidence type="ECO:0000313" key="1">
    <source>
        <dbReference type="EMBL" id="MFC7333979.1"/>
    </source>
</evidence>
<evidence type="ECO:0008006" key="3">
    <source>
        <dbReference type="Google" id="ProtNLM"/>
    </source>
</evidence>